<dbReference type="EMBL" id="BQNB010019399">
    <property type="protein sequence ID" value="GJT84890.1"/>
    <property type="molecule type" value="Genomic_DNA"/>
</dbReference>
<protein>
    <submittedName>
        <fullName evidence="3">Reverse transcriptase</fullName>
    </submittedName>
</protein>
<evidence type="ECO:0000256" key="1">
    <source>
        <dbReference type="SAM" id="MobiDB-lite"/>
    </source>
</evidence>
<feature type="compositionally biased region" description="Gly residues" evidence="1">
    <location>
        <begin position="57"/>
        <end position="71"/>
    </location>
</feature>
<dbReference type="GO" id="GO:0003964">
    <property type="term" value="F:RNA-directed DNA polymerase activity"/>
    <property type="evidence" value="ECO:0007669"/>
    <property type="project" value="UniProtKB-KW"/>
</dbReference>
<feature type="region of interest" description="Disordered" evidence="1">
    <location>
        <begin position="44"/>
        <end position="74"/>
    </location>
</feature>
<dbReference type="Pfam" id="PF03732">
    <property type="entry name" value="Retrotrans_gag"/>
    <property type="match status" value="1"/>
</dbReference>
<evidence type="ECO:0000313" key="4">
    <source>
        <dbReference type="Proteomes" id="UP001151760"/>
    </source>
</evidence>
<dbReference type="Proteomes" id="UP001151760">
    <property type="component" value="Unassembled WGS sequence"/>
</dbReference>
<keyword evidence="4" id="KW-1185">Reference proteome</keyword>
<proteinExistence type="predicted"/>
<evidence type="ECO:0000259" key="2">
    <source>
        <dbReference type="Pfam" id="PF03732"/>
    </source>
</evidence>
<reference evidence="3" key="1">
    <citation type="journal article" date="2022" name="Int. J. Mol. Sci.">
        <title>Draft Genome of Tanacetum Coccineum: Genomic Comparison of Closely Related Tanacetum-Family Plants.</title>
        <authorList>
            <person name="Yamashiro T."/>
            <person name="Shiraishi A."/>
            <person name="Nakayama K."/>
            <person name="Satake H."/>
        </authorList>
    </citation>
    <scope>NUCLEOTIDE SEQUENCE</scope>
</reference>
<sequence>MVNTRSTDGGLLTNPQPLETQVATLTASMAQMTQTLQDIQARLNNGEGPNQRRDTGGQTGQQGGHNGGGYGRLTNVKFPKFEENEQKMRLVSMHLFGKALNWHRYFMSKFGAVMTWEVYQTHVRKRFESVFKYPIGELKNLRKTTRVQVYQESFEELLNKVDVNDDFAVSLFIGGLREEIAYAVRMFKPTSLSDAFCLAKLQEANNSVNRGRYTTVQTISKNMISAPYNKGGGTVAKNVVTMAAQTQTIIPNRSFRRLTKKEMEDKRAKQLCFYCDQKYTPDHKCSGQMYSLEVVGCDEEIVEEECETSE</sequence>
<keyword evidence="3" id="KW-0808">Transferase</keyword>
<reference evidence="3" key="2">
    <citation type="submission" date="2022-01" db="EMBL/GenBank/DDBJ databases">
        <authorList>
            <person name="Yamashiro T."/>
            <person name="Shiraishi A."/>
            <person name="Satake H."/>
            <person name="Nakayama K."/>
        </authorList>
    </citation>
    <scope>NUCLEOTIDE SEQUENCE</scope>
</reference>
<feature type="domain" description="Retrotransposon gag" evidence="2">
    <location>
        <begin position="89"/>
        <end position="178"/>
    </location>
</feature>
<dbReference type="InterPro" id="IPR005162">
    <property type="entry name" value="Retrotrans_gag_dom"/>
</dbReference>
<comment type="caution">
    <text evidence="3">The sequence shown here is derived from an EMBL/GenBank/DDBJ whole genome shotgun (WGS) entry which is preliminary data.</text>
</comment>
<keyword evidence="3" id="KW-0548">Nucleotidyltransferase</keyword>
<evidence type="ECO:0000313" key="3">
    <source>
        <dbReference type="EMBL" id="GJT84890.1"/>
    </source>
</evidence>
<accession>A0ABQ5HAH2</accession>
<organism evidence="3 4">
    <name type="scientific">Tanacetum coccineum</name>
    <dbReference type="NCBI Taxonomy" id="301880"/>
    <lineage>
        <taxon>Eukaryota</taxon>
        <taxon>Viridiplantae</taxon>
        <taxon>Streptophyta</taxon>
        <taxon>Embryophyta</taxon>
        <taxon>Tracheophyta</taxon>
        <taxon>Spermatophyta</taxon>
        <taxon>Magnoliopsida</taxon>
        <taxon>eudicotyledons</taxon>
        <taxon>Gunneridae</taxon>
        <taxon>Pentapetalae</taxon>
        <taxon>asterids</taxon>
        <taxon>campanulids</taxon>
        <taxon>Asterales</taxon>
        <taxon>Asteraceae</taxon>
        <taxon>Asteroideae</taxon>
        <taxon>Anthemideae</taxon>
        <taxon>Anthemidinae</taxon>
        <taxon>Tanacetum</taxon>
    </lineage>
</organism>
<name>A0ABQ5HAH2_9ASTR</name>
<gene>
    <name evidence="3" type="ORF">Tco_1066607</name>
</gene>
<keyword evidence="3" id="KW-0695">RNA-directed DNA polymerase</keyword>